<feature type="domain" description="Response regulatory" evidence="4">
    <location>
        <begin position="4"/>
        <end position="120"/>
    </location>
</feature>
<protein>
    <recommendedName>
        <fullName evidence="1">diguanylate cyclase</fullName>
        <ecNumber evidence="1">2.7.7.65</ecNumber>
    </recommendedName>
</protein>
<dbReference type="PROSITE" id="PS50110">
    <property type="entry name" value="RESPONSE_REGULATORY"/>
    <property type="match status" value="1"/>
</dbReference>
<dbReference type="InterPro" id="IPR029787">
    <property type="entry name" value="Nucleotide_cyclase"/>
</dbReference>
<dbReference type="SMART" id="SM00267">
    <property type="entry name" value="GGDEF"/>
    <property type="match status" value="1"/>
</dbReference>
<proteinExistence type="predicted"/>
<evidence type="ECO:0000259" key="4">
    <source>
        <dbReference type="PROSITE" id="PS50110"/>
    </source>
</evidence>
<evidence type="ECO:0000313" key="6">
    <source>
        <dbReference type="EMBL" id="WZU62213.1"/>
    </source>
</evidence>
<comment type="caution">
    <text evidence="3">Lacks conserved residue(s) required for the propagation of feature annotation.</text>
</comment>
<dbReference type="SMART" id="SM00448">
    <property type="entry name" value="REC"/>
    <property type="match status" value="1"/>
</dbReference>
<dbReference type="EC" id="2.7.7.65" evidence="1"/>
<dbReference type="Gene3D" id="3.40.50.2300">
    <property type="match status" value="1"/>
</dbReference>
<dbReference type="AlphaFoldDB" id="A0AAN0M368"/>
<dbReference type="GO" id="GO:0043709">
    <property type="term" value="P:cell adhesion involved in single-species biofilm formation"/>
    <property type="evidence" value="ECO:0007669"/>
    <property type="project" value="TreeGrafter"/>
</dbReference>
<accession>A0AAN0M368</accession>
<reference evidence="6 7" key="1">
    <citation type="submission" date="2024-04" db="EMBL/GenBank/DDBJ databases">
        <title>Phylogenomic analyses of a clade within the roseobacter group suggest taxonomic reassignments of species of the genera Aestuariivita, Citreicella, Loktanella, Nautella, Pelagibaca, Ruegeria, Thalassobius, Thiobacimonas and Tropicibacter, and the proposal o.</title>
        <authorList>
            <person name="Jeon C.O."/>
        </authorList>
    </citation>
    <scope>NUCLEOTIDE SEQUENCE [LARGE SCALE GENOMIC DNA]</scope>
    <source>
        <strain evidence="6 7">G8-12</strain>
    </source>
</reference>
<dbReference type="NCBIfam" id="TIGR00254">
    <property type="entry name" value="GGDEF"/>
    <property type="match status" value="1"/>
</dbReference>
<organism evidence="6 7">
    <name type="scientific">Yoonia algicola</name>
    <dbReference type="NCBI Taxonomy" id="3137368"/>
    <lineage>
        <taxon>Bacteria</taxon>
        <taxon>Pseudomonadati</taxon>
        <taxon>Pseudomonadota</taxon>
        <taxon>Alphaproteobacteria</taxon>
        <taxon>Rhodobacterales</taxon>
        <taxon>Paracoccaceae</taxon>
        <taxon>Yoonia</taxon>
    </lineage>
</organism>
<dbReference type="PANTHER" id="PTHR45138">
    <property type="entry name" value="REGULATORY COMPONENTS OF SENSORY TRANSDUCTION SYSTEM"/>
    <property type="match status" value="1"/>
</dbReference>
<dbReference type="SUPFAM" id="SSF52172">
    <property type="entry name" value="CheY-like"/>
    <property type="match status" value="1"/>
</dbReference>
<dbReference type="GO" id="GO:0005886">
    <property type="term" value="C:plasma membrane"/>
    <property type="evidence" value="ECO:0007669"/>
    <property type="project" value="TreeGrafter"/>
</dbReference>
<dbReference type="Proteomes" id="UP001451782">
    <property type="component" value="Chromosome"/>
</dbReference>
<dbReference type="FunFam" id="3.30.70.270:FF:000001">
    <property type="entry name" value="Diguanylate cyclase domain protein"/>
    <property type="match status" value="1"/>
</dbReference>
<dbReference type="Pfam" id="PF00990">
    <property type="entry name" value="GGDEF"/>
    <property type="match status" value="1"/>
</dbReference>
<evidence type="ECO:0000256" key="2">
    <source>
        <dbReference type="ARBA" id="ARBA00034247"/>
    </source>
</evidence>
<feature type="domain" description="GGDEF" evidence="5">
    <location>
        <begin position="323"/>
        <end position="461"/>
    </location>
</feature>
<gene>
    <name evidence="6" type="ORF">AABB28_09830</name>
</gene>
<evidence type="ECO:0000259" key="5">
    <source>
        <dbReference type="PROSITE" id="PS50887"/>
    </source>
</evidence>
<dbReference type="InterPro" id="IPR000160">
    <property type="entry name" value="GGDEF_dom"/>
</dbReference>
<dbReference type="InterPro" id="IPR043128">
    <property type="entry name" value="Rev_trsase/Diguanyl_cyclase"/>
</dbReference>
<dbReference type="InterPro" id="IPR011006">
    <property type="entry name" value="CheY-like_superfamily"/>
</dbReference>
<dbReference type="SUPFAM" id="SSF55073">
    <property type="entry name" value="Nucleotide cyclase"/>
    <property type="match status" value="1"/>
</dbReference>
<evidence type="ECO:0000256" key="1">
    <source>
        <dbReference type="ARBA" id="ARBA00012528"/>
    </source>
</evidence>
<dbReference type="GO" id="GO:0000160">
    <property type="term" value="P:phosphorelay signal transduction system"/>
    <property type="evidence" value="ECO:0007669"/>
    <property type="project" value="InterPro"/>
</dbReference>
<dbReference type="RefSeq" id="WP_342068623.1">
    <property type="nucleotide sequence ID" value="NZ_CP151762.1"/>
</dbReference>
<dbReference type="KEGG" id="yag:AABB28_09830"/>
<dbReference type="PROSITE" id="PS50887">
    <property type="entry name" value="GGDEF"/>
    <property type="match status" value="1"/>
</dbReference>
<comment type="catalytic activity">
    <reaction evidence="2">
        <text>2 GTP = 3',3'-c-di-GMP + 2 diphosphate</text>
        <dbReference type="Rhea" id="RHEA:24898"/>
        <dbReference type="ChEBI" id="CHEBI:33019"/>
        <dbReference type="ChEBI" id="CHEBI:37565"/>
        <dbReference type="ChEBI" id="CHEBI:58805"/>
        <dbReference type="EC" id="2.7.7.65"/>
    </reaction>
</comment>
<keyword evidence="6" id="KW-0548">Nucleotidyltransferase</keyword>
<dbReference type="GO" id="GO:0052621">
    <property type="term" value="F:diguanylate cyclase activity"/>
    <property type="evidence" value="ECO:0007669"/>
    <property type="project" value="UniProtKB-EC"/>
</dbReference>
<keyword evidence="6" id="KW-0808">Transferase</keyword>
<dbReference type="InterPro" id="IPR001789">
    <property type="entry name" value="Sig_transdc_resp-reg_receiver"/>
</dbReference>
<sequence>MPGRILIIDTIATNRIVLKVKMLAAQFAVDACASKGEAIKMIEENRPDLILVNLSDASQDQHSLCRDLRRSAVSTSIAIIAVGVTDTCRARFAALDAGADDVLPHPINDALLLARIRSLLRVRSTSQELMLRESTSRALGFEENKTAFEGASRIAILSHNAGDAQLLNSSLRAGLRNAITVLHPNDALLGDESGAGRDLFVINAATACQGEGGLFGLVSDLRARTPTRLTMQLVVVPADAPEVAAMFLDLGADDVVPVTSGTDEISLRAKRLIARKRQHDRLRDTVRNGLNAAVTDPLTGLFNRRYVEPHLARLAEQSRKSGRELAVMMIDIDHFKTVNDTHGHAAGDQVLIALADRLRENLRAVDLVARMGGEEFLVAMPGTSVGDARMAADRLCELVNATPFDLGPGLPMLKVTVSVGVALSGQLNPESSAINKICDRADKALYAAKSAGRDQVAFSKSAA</sequence>
<name>A0AAN0M368_9RHOB</name>
<dbReference type="EMBL" id="CP151762">
    <property type="protein sequence ID" value="WZU62213.1"/>
    <property type="molecule type" value="Genomic_DNA"/>
</dbReference>
<keyword evidence="7" id="KW-1185">Reference proteome</keyword>
<dbReference type="PANTHER" id="PTHR45138:SF9">
    <property type="entry name" value="DIGUANYLATE CYCLASE DGCM-RELATED"/>
    <property type="match status" value="1"/>
</dbReference>
<dbReference type="CDD" id="cd01949">
    <property type="entry name" value="GGDEF"/>
    <property type="match status" value="1"/>
</dbReference>
<dbReference type="GO" id="GO:1902201">
    <property type="term" value="P:negative regulation of bacterial-type flagellum-dependent cell motility"/>
    <property type="evidence" value="ECO:0007669"/>
    <property type="project" value="TreeGrafter"/>
</dbReference>
<evidence type="ECO:0000256" key="3">
    <source>
        <dbReference type="PROSITE-ProRule" id="PRU00169"/>
    </source>
</evidence>
<dbReference type="Pfam" id="PF00072">
    <property type="entry name" value="Response_reg"/>
    <property type="match status" value="1"/>
</dbReference>
<evidence type="ECO:0000313" key="7">
    <source>
        <dbReference type="Proteomes" id="UP001451782"/>
    </source>
</evidence>
<dbReference type="Gene3D" id="3.30.70.270">
    <property type="match status" value="1"/>
</dbReference>
<dbReference type="InterPro" id="IPR050469">
    <property type="entry name" value="Diguanylate_Cyclase"/>
</dbReference>